<protein>
    <submittedName>
        <fullName evidence="1">Uncharacterized protein</fullName>
    </submittedName>
</protein>
<organism evidence="1 2">
    <name type="scientific">Candidatus Dojkabacteria bacterium</name>
    <dbReference type="NCBI Taxonomy" id="2099670"/>
    <lineage>
        <taxon>Bacteria</taxon>
        <taxon>Candidatus Dojkabacteria</taxon>
    </lineage>
</organism>
<reference evidence="1 2" key="1">
    <citation type="submission" date="2018-09" db="EMBL/GenBank/DDBJ databases">
        <title>Metagenome Assembled Genomes from an Advanced Water Purification Facility.</title>
        <authorList>
            <person name="Stamps B.W."/>
            <person name="Spear J.R."/>
        </authorList>
    </citation>
    <scope>NUCLEOTIDE SEQUENCE [LARGE SCALE GENOMIC DNA]</scope>
    <source>
        <strain evidence="1">Bin_63_2</strain>
    </source>
</reference>
<sequence>MFNILSTLSVGTQSSNPVIDVGAVATFTGTARGLDDSCAAIQTTVGRLIIRPNVVDVSRLHQINVRDVQLNVIHACVNIIETSFVSAPYPIEVLEEFTVGTNVNAGDLDTVLYAQLTNDDMQAAVSVVDGELRAFLIQSPFREDELRSDVLIVSGNLRTLLLNTEHSDDMMSQVNVVNGALLTVLVSIGYTEEAMNVGVGVTGGTLI</sequence>
<gene>
    <name evidence="1" type="ORF">E6Q11_06930</name>
</gene>
<dbReference type="EMBL" id="SSDS01000113">
    <property type="protein sequence ID" value="TXG75734.1"/>
    <property type="molecule type" value="Genomic_DNA"/>
</dbReference>
<dbReference type="AlphaFoldDB" id="A0A5C7J343"/>
<accession>A0A5C7J343</accession>
<dbReference type="Proteomes" id="UP000321026">
    <property type="component" value="Unassembled WGS sequence"/>
</dbReference>
<comment type="caution">
    <text evidence="1">The sequence shown here is derived from an EMBL/GenBank/DDBJ whole genome shotgun (WGS) entry which is preliminary data.</text>
</comment>
<evidence type="ECO:0000313" key="1">
    <source>
        <dbReference type="EMBL" id="TXG75734.1"/>
    </source>
</evidence>
<evidence type="ECO:0000313" key="2">
    <source>
        <dbReference type="Proteomes" id="UP000321026"/>
    </source>
</evidence>
<name>A0A5C7J343_9BACT</name>
<proteinExistence type="predicted"/>